<evidence type="ECO:0000256" key="5">
    <source>
        <dbReference type="PIRSR" id="PIRSR000699-1"/>
    </source>
</evidence>
<dbReference type="eggNOG" id="COG1447">
    <property type="taxonomic scope" value="Bacteria"/>
</dbReference>
<keyword evidence="3 8" id="KW-0808">Transferase</keyword>
<dbReference type="SUPFAM" id="SSF46973">
    <property type="entry name" value="Enzyme IIa from lactose specific PTS, IIa-lac"/>
    <property type="match status" value="1"/>
</dbReference>
<evidence type="ECO:0000313" key="8">
    <source>
        <dbReference type="EMBL" id="EFR30750.1"/>
    </source>
</evidence>
<keyword evidence="6" id="KW-0460">Magnesium</keyword>
<gene>
    <name evidence="8" type="primary">licA</name>
    <name evidence="8" type="ORF">HMPREF9257_0750</name>
</gene>
<sequence>MEDMELIIFEIIAKGGNAKGLVYEAIAKSEAGDFAAADKLLAEADEELKGAHQIQTNLIQEEAAGKHHEVTVLFVHAQDHLMTSLEVRSLAENIIKMNKRLYALEQGHD</sequence>
<dbReference type="OrthoDB" id="350602at2"/>
<dbReference type="Pfam" id="PF02255">
    <property type="entry name" value="PTS_IIA"/>
    <property type="match status" value="1"/>
</dbReference>
<keyword evidence="4" id="KW-0598">Phosphotransferase system</keyword>
<evidence type="ECO:0000256" key="6">
    <source>
        <dbReference type="PIRSR" id="PIRSR000699-2"/>
    </source>
</evidence>
<dbReference type="InterPro" id="IPR036542">
    <property type="entry name" value="PTS_IIA_lac/cel_sf"/>
</dbReference>
<dbReference type="InterPro" id="IPR003188">
    <property type="entry name" value="PTS_IIA_lac/cel"/>
</dbReference>
<comment type="caution">
    <text evidence="8">The sequence shown here is derived from an EMBL/GenBank/DDBJ whole genome shotgun (WGS) entry which is preliminary data.</text>
</comment>
<dbReference type="EC" id="2.7.1.-" evidence="8"/>
<evidence type="ECO:0000256" key="7">
    <source>
        <dbReference type="PROSITE-ProRule" id="PRU00418"/>
    </source>
</evidence>
<dbReference type="GO" id="GO:0046872">
    <property type="term" value="F:metal ion binding"/>
    <property type="evidence" value="ECO:0007669"/>
    <property type="project" value="UniProtKB-KW"/>
</dbReference>
<proteinExistence type="predicted"/>
<evidence type="ECO:0000313" key="9">
    <source>
        <dbReference type="Proteomes" id="UP000005990"/>
    </source>
</evidence>
<evidence type="ECO:0000256" key="1">
    <source>
        <dbReference type="ARBA" id="ARBA00022448"/>
    </source>
</evidence>
<feature type="modified residue" description="Phosphohistidine; by HPr" evidence="7">
    <location>
        <position position="76"/>
    </location>
</feature>
<organism evidence="8 9">
    <name type="scientific">Eremococcus coleocola ACS-139-V-Col8</name>
    <dbReference type="NCBI Taxonomy" id="908337"/>
    <lineage>
        <taxon>Bacteria</taxon>
        <taxon>Bacillati</taxon>
        <taxon>Bacillota</taxon>
        <taxon>Bacilli</taxon>
        <taxon>Lactobacillales</taxon>
        <taxon>Aerococcaceae</taxon>
        <taxon>Eremococcus</taxon>
    </lineage>
</organism>
<reference evidence="8 9" key="1">
    <citation type="submission" date="2010-10" db="EMBL/GenBank/DDBJ databases">
        <authorList>
            <person name="Durkin A.S."/>
            <person name="Madupu R."/>
            <person name="Torralba M."/>
            <person name="Gillis M."/>
            <person name="Methe B."/>
            <person name="Sutton G."/>
            <person name="Nelson K.E."/>
        </authorList>
    </citation>
    <scope>NUCLEOTIDE SEQUENCE [LARGE SCALE GENOMIC DNA]</scope>
    <source>
        <strain evidence="8 9">ACS-139-V-Col8</strain>
    </source>
</reference>
<protein>
    <submittedName>
        <fullName evidence="8">PTS system, Lactose/Cellobiose specific IIA subunit</fullName>
        <ecNumber evidence="8">2.7.1.-</ecNumber>
    </submittedName>
</protein>
<dbReference type="CDD" id="cd00215">
    <property type="entry name" value="PTS_IIA_lac"/>
    <property type="match status" value="1"/>
</dbReference>
<evidence type="ECO:0000256" key="4">
    <source>
        <dbReference type="ARBA" id="ARBA00022683"/>
    </source>
</evidence>
<dbReference type="PANTHER" id="PTHR34382">
    <property type="entry name" value="PTS SYSTEM N,N'-DIACETYLCHITOBIOSE-SPECIFIC EIIA COMPONENT"/>
    <property type="match status" value="1"/>
</dbReference>
<keyword evidence="9" id="KW-1185">Reference proteome</keyword>
<dbReference type="Proteomes" id="UP000005990">
    <property type="component" value="Unassembled WGS sequence"/>
</dbReference>
<dbReference type="PROSITE" id="PS51095">
    <property type="entry name" value="PTS_EIIA_TYPE_3"/>
    <property type="match status" value="1"/>
</dbReference>
<dbReference type="GO" id="GO:0009401">
    <property type="term" value="P:phosphoenolpyruvate-dependent sugar phosphotransferase system"/>
    <property type="evidence" value="ECO:0007669"/>
    <property type="project" value="UniProtKB-KW"/>
</dbReference>
<keyword evidence="6" id="KW-0479">Metal-binding</keyword>
<accession>E4KR37</accession>
<dbReference type="Gene3D" id="1.20.58.80">
    <property type="entry name" value="Phosphotransferase system, lactose/cellobiose-type IIA subunit"/>
    <property type="match status" value="1"/>
</dbReference>
<dbReference type="STRING" id="908337.HMPREF9257_0750"/>
<dbReference type="GO" id="GO:0016740">
    <property type="term" value="F:transferase activity"/>
    <property type="evidence" value="ECO:0007669"/>
    <property type="project" value="UniProtKB-KW"/>
</dbReference>
<name>E4KR37_9LACT</name>
<dbReference type="PANTHER" id="PTHR34382:SF7">
    <property type="entry name" value="PTS SYSTEM N,N'-DIACETYLCHITOBIOSE-SPECIFIC EIIA COMPONENT"/>
    <property type="match status" value="1"/>
</dbReference>
<dbReference type="EMBL" id="AENN01000017">
    <property type="protein sequence ID" value="EFR30750.1"/>
    <property type="molecule type" value="Genomic_DNA"/>
</dbReference>
<comment type="cofactor">
    <cofactor evidence="6">
        <name>Mg(2+)</name>
        <dbReference type="ChEBI" id="CHEBI:18420"/>
    </cofactor>
    <text evidence="6">Binds 1 Mg(2+) ion per trimer.</text>
</comment>
<dbReference type="AlphaFoldDB" id="E4KR37"/>
<feature type="active site" description="Tele-phosphohistidine intermediate" evidence="5">
    <location>
        <position position="76"/>
    </location>
</feature>
<keyword evidence="1" id="KW-0813">Transport</keyword>
<evidence type="ECO:0000256" key="2">
    <source>
        <dbReference type="ARBA" id="ARBA00022597"/>
    </source>
</evidence>
<keyword evidence="2" id="KW-0762">Sugar transport</keyword>
<dbReference type="RefSeq" id="WP_006418910.1">
    <property type="nucleotide sequence ID" value="NZ_AENN01000017.1"/>
</dbReference>
<feature type="binding site" evidence="6">
    <location>
        <position position="79"/>
    </location>
    <ligand>
        <name>Mg(2+)</name>
        <dbReference type="ChEBI" id="CHEBI:18420"/>
        <note>ligand shared between all trimeric partners</note>
    </ligand>
</feature>
<dbReference type="PIRSF" id="PIRSF000699">
    <property type="entry name" value="PTS_IILac_III"/>
    <property type="match status" value="1"/>
</dbReference>
<evidence type="ECO:0000256" key="3">
    <source>
        <dbReference type="ARBA" id="ARBA00022679"/>
    </source>
</evidence>